<reference evidence="1 2" key="1">
    <citation type="journal article" date="1992" name="Lakartidningen">
        <title>[Penicillin V and not amoxicillin is the first choice preparation in acute otitis].</title>
        <authorList>
            <person name="Kamme C."/>
            <person name="Lundgren K."/>
            <person name="Prellner K."/>
        </authorList>
    </citation>
    <scope>NUCLEOTIDE SEQUENCE [LARGE SCALE GENOMIC DNA]</scope>
    <source>
        <strain evidence="1 2">PC5538III-hc</strain>
    </source>
</reference>
<keyword evidence="1" id="KW-0489">Methyltransferase</keyword>
<accession>A0A5C8EW83</accession>
<dbReference type="PANTHER" id="PTHR43861">
    <property type="entry name" value="TRANS-ACONITATE 2-METHYLTRANSFERASE-RELATED"/>
    <property type="match status" value="1"/>
</dbReference>
<evidence type="ECO:0000313" key="2">
    <source>
        <dbReference type="Proteomes" id="UP000323176"/>
    </source>
</evidence>
<evidence type="ECO:0000313" key="1">
    <source>
        <dbReference type="EMBL" id="TXJ41889.1"/>
    </source>
</evidence>
<sequence>MANSCKVCSSNHYKKIGEIKNIWREYKDVYQCDECSLYFIDSPTDEEINSLYKNEYHNNIKNKLFEIAKSKMRYARSLSQFNFIKQTIDLKNKDICEIGAFDGLLLSLFKKNNNNVFGYELNDDARVYAKKKYDIDLKENFLESKSKYDIIILSHVIEHFREPKEILIKIKSMLKENGFIYIEVPNSPMPNECSYNMLMRYLNTEHIVNFNMDNLLKFVESVNLKIVRSEYNNYNISIDNKNLRISLLEGSLPNFSNYFNFSLFALKTLIIPNSTFIDYKGKANKWSYGENIRLIAKI</sequence>
<organism evidence="1 2">
    <name type="scientific">Brachyspira pilosicoli</name>
    <name type="common">Serpulina pilosicoli</name>
    <dbReference type="NCBI Taxonomy" id="52584"/>
    <lineage>
        <taxon>Bacteria</taxon>
        <taxon>Pseudomonadati</taxon>
        <taxon>Spirochaetota</taxon>
        <taxon>Spirochaetia</taxon>
        <taxon>Brachyspirales</taxon>
        <taxon>Brachyspiraceae</taxon>
        <taxon>Brachyspira</taxon>
    </lineage>
</organism>
<dbReference type="InterPro" id="IPR029063">
    <property type="entry name" value="SAM-dependent_MTases_sf"/>
</dbReference>
<dbReference type="GO" id="GO:0032259">
    <property type="term" value="P:methylation"/>
    <property type="evidence" value="ECO:0007669"/>
    <property type="project" value="UniProtKB-KW"/>
</dbReference>
<dbReference type="SUPFAM" id="SSF53335">
    <property type="entry name" value="S-adenosyl-L-methionine-dependent methyltransferases"/>
    <property type="match status" value="1"/>
</dbReference>
<proteinExistence type="predicted"/>
<dbReference type="CDD" id="cd02440">
    <property type="entry name" value="AdoMet_MTases"/>
    <property type="match status" value="1"/>
</dbReference>
<dbReference type="GO" id="GO:0008168">
    <property type="term" value="F:methyltransferase activity"/>
    <property type="evidence" value="ECO:0007669"/>
    <property type="project" value="UniProtKB-KW"/>
</dbReference>
<dbReference type="EMBL" id="SAXY01000040">
    <property type="protein sequence ID" value="TXJ41889.1"/>
    <property type="molecule type" value="Genomic_DNA"/>
</dbReference>
<dbReference type="Gene3D" id="3.40.50.150">
    <property type="entry name" value="Vaccinia Virus protein VP39"/>
    <property type="match status" value="1"/>
</dbReference>
<dbReference type="OrthoDB" id="9782855at2"/>
<comment type="caution">
    <text evidence="1">The sequence shown here is derived from an EMBL/GenBank/DDBJ whole genome shotgun (WGS) entry which is preliminary data.</text>
</comment>
<dbReference type="Pfam" id="PF13489">
    <property type="entry name" value="Methyltransf_23"/>
    <property type="match status" value="1"/>
</dbReference>
<dbReference type="PANTHER" id="PTHR43861:SF6">
    <property type="entry name" value="METHYLTRANSFERASE TYPE 11"/>
    <property type="match status" value="1"/>
</dbReference>
<keyword evidence="1" id="KW-0808">Transferase</keyword>
<protein>
    <submittedName>
        <fullName evidence="1">Class I SAM-dependent methyltransferase</fullName>
    </submittedName>
</protein>
<dbReference type="AlphaFoldDB" id="A0A5C8EW83"/>
<name>A0A5C8EW83_BRAPL</name>
<dbReference type="Proteomes" id="UP000323176">
    <property type="component" value="Unassembled WGS sequence"/>
</dbReference>
<gene>
    <name evidence="1" type="ORF">EPJ72_06095</name>
</gene>